<keyword evidence="11 21" id="KW-0064">Aspartyl protease</keyword>
<comment type="subcellular location">
    <subcellularLocation>
        <location evidence="2">Cell membrane</location>
        <topology evidence="2">Lipid-anchor</topology>
        <topology evidence="2">GPI-anchor</topology>
    </subcellularLocation>
    <subcellularLocation>
        <location evidence="1">Membrane</location>
        <topology evidence="1">Multi-pass membrane protein</topology>
    </subcellularLocation>
</comment>
<feature type="transmembrane region" description="Helical" evidence="22">
    <location>
        <begin position="398"/>
        <end position="428"/>
    </location>
</feature>
<dbReference type="GO" id="GO:0098552">
    <property type="term" value="C:side of membrane"/>
    <property type="evidence" value="ECO:0007669"/>
    <property type="project" value="UniProtKB-KW"/>
</dbReference>
<feature type="active site" evidence="20">
    <location>
        <position position="977"/>
    </location>
</feature>
<keyword evidence="13" id="KW-0106">Calcium</keyword>
<dbReference type="InterPro" id="IPR001461">
    <property type="entry name" value="Aspartic_peptidase_A1"/>
</dbReference>
<feature type="transmembrane region" description="Helical" evidence="22">
    <location>
        <begin position="140"/>
        <end position="163"/>
    </location>
</feature>
<evidence type="ECO:0000256" key="3">
    <source>
        <dbReference type="ARBA" id="ARBA00007447"/>
    </source>
</evidence>
<dbReference type="CDD" id="cd05476">
    <property type="entry name" value="pepsin_A_like_plant"/>
    <property type="match status" value="1"/>
</dbReference>
<dbReference type="Pfam" id="PF14703">
    <property type="entry name" value="PHM7_cyt"/>
    <property type="match status" value="1"/>
</dbReference>
<feature type="transmembrane region" description="Helical" evidence="22">
    <location>
        <begin position="97"/>
        <end position="120"/>
    </location>
</feature>
<comment type="similarity">
    <text evidence="3 21">Belongs to the peptidase A1 family.</text>
</comment>
<dbReference type="InterPro" id="IPR003864">
    <property type="entry name" value="CSC1/OSCA1-like_7TM"/>
</dbReference>
<keyword evidence="5" id="KW-0813">Transport</keyword>
<evidence type="ECO:0000256" key="14">
    <source>
        <dbReference type="ARBA" id="ARBA00022989"/>
    </source>
</evidence>
<keyword evidence="6" id="KW-1003">Cell membrane</keyword>
<keyword evidence="15" id="KW-0406">Ion transport</keyword>
<dbReference type="GO" id="GO:0005886">
    <property type="term" value="C:plasma membrane"/>
    <property type="evidence" value="ECO:0007669"/>
    <property type="project" value="UniProtKB-SubCell"/>
</dbReference>
<keyword evidence="25" id="KW-1185">Reference proteome</keyword>
<dbReference type="InterPro" id="IPR027815">
    <property type="entry name" value="CSC1/OSCA1-like_cyt"/>
</dbReference>
<feature type="active site" evidence="20">
    <location>
        <position position="1182"/>
    </location>
</feature>
<gene>
    <name evidence="24" type="ORF">EPI10_024790</name>
</gene>
<dbReference type="Pfam" id="PF14541">
    <property type="entry name" value="TAXi_C"/>
    <property type="match status" value="1"/>
</dbReference>
<dbReference type="InterPro" id="IPR032880">
    <property type="entry name" value="CSC1/OSCA1-like_N"/>
</dbReference>
<evidence type="ECO:0000256" key="19">
    <source>
        <dbReference type="ARBA" id="ARBA00023303"/>
    </source>
</evidence>
<feature type="transmembrane region" description="Helical" evidence="22">
    <location>
        <begin position="656"/>
        <end position="686"/>
    </location>
</feature>
<keyword evidence="9 22" id="KW-0812">Transmembrane</keyword>
<keyword evidence="16 22" id="KW-0472">Membrane</keyword>
<dbReference type="InterPro" id="IPR045122">
    <property type="entry name" value="Csc1-like"/>
</dbReference>
<feature type="transmembrane region" description="Helical" evidence="22">
    <location>
        <begin position="29"/>
        <end position="48"/>
    </location>
</feature>
<dbReference type="InterPro" id="IPR033121">
    <property type="entry name" value="PEPTIDASE_A1"/>
</dbReference>
<dbReference type="PANTHER" id="PTHR13018">
    <property type="entry name" value="PROBABLE MEMBRANE PROTEIN DUF221-RELATED"/>
    <property type="match status" value="1"/>
</dbReference>
<protein>
    <submittedName>
        <fullName evidence="24">CSC1-like protein</fullName>
    </submittedName>
</protein>
<dbReference type="PANTHER" id="PTHR13018:SF114">
    <property type="entry name" value="EXPRESSED PROTEIN"/>
    <property type="match status" value="1"/>
</dbReference>
<comment type="similarity">
    <text evidence="4">Belongs to the CSC1 (TC 1.A.17) family.</text>
</comment>
<evidence type="ECO:0000256" key="16">
    <source>
        <dbReference type="ARBA" id="ARBA00023136"/>
    </source>
</evidence>
<keyword evidence="12 21" id="KW-0378">Hydrolase</keyword>
<evidence type="ECO:0000256" key="9">
    <source>
        <dbReference type="ARBA" id="ARBA00022692"/>
    </source>
</evidence>
<evidence type="ECO:0000256" key="15">
    <source>
        <dbReference type="ARBA" id="ARBA00023065"/>
    </source>
</evidence>
<feature type="transmembrane region" description="Helical" evidence="22">
    <location>
        <begin position="491"/>
        <end position="512"/>
    </location>
</feature>
<evidence type="ECO:0000256" key="1">
    <source>
        <dbReference type="ARBA" id="ARBA00004141"/>
    </source>
</evidence>
<dbReference type="Pfam" id="PF13967">
    <property type="entry name" value="RSN1_TM"/>
    <property type="match status" value="1"/>
</dbReference>
<organism evidence="24 25">
    <name type="scientific">Gossypium australe</name>
    <dbReference type="NCBI Taxonomy" id="47621"/>
    <lineage>
        <taxon>Eukaryota</taxon>
        <taxon>Viridiplantae</taxon>
        <taxon>Streptophyta</taxon>
        <taxon>Embryophyta</taxon>
        <taxon>Tracheophyta</taxon>
        <taxon>Spermatophyta</taxon>
        <taxon>Magnoliopsida</taxon>
        <taxon>eudicotyledons</taxon>
        <taxon>Gunneridae</taxon>
        <taxon>Pentapetalae</taxon>
        <taxon>rosids</taxon>
        <taxon>malvids</taxon>
        <taxon>Malvales</taxon>
        <taxon>Malvaceae</taxon>
        <taxon>Malvoideae</taxon>
        <taxon>Gossypium</taxon>
    </lineage>
</organism>
<dbReference type="FunFam" id="2.40.70.10:FF:000012">
    <property type="entry name" value="Aspartyl protease family protein 1"/>
    <property type="match status" value="1"/>
</dbReference>
<feature type="transmembrane region" description="Helical" evidence="22">
    <location>
        <begin position="742"/>
        <end position="759"/>
    </location>
</feature>
<dbReference type="GO" id="GO:0006508">
    <property type="term" value="P:proteolysis"/>
    <property type="evidence" value="ECO:0007669"/>
    <property type="project" value="UniProtKB-KW"/>
</dbReference>
<evidence type="ECO:0000256" key="17">
    <source>
        <dbReference type="ARBA" id="ARBA00023180"/>
    </source>
</evidence>
<feature type="transmembrane region" description="Helical" evidence="22">
    <location>
        <begin position="448"/>
        <end position="470"/>
    </location>
</feature>
<evidence type="ECO:0000256" key="13">
    <source>
        <dbReference type="ARBA" id="ARBA00022837"/>
    </source>
</evidence>
<dbReference type="OrthoDB" id="1689567at2759"/>
<evidence type="ECO:0000256" key="18">
    <source>
        <dbReference type="ARBA" id="ARBA00023288"/>
    </source>
</evidence>
<dbReference type="InterPro" id="IPR032799">
    <property type="entry name" value="TAXi_C"/>
</dbReference>
<evidence type="ECO:0000313" key="25">
    <source>
        <dbReference type="Proteomes" id="UP000325315"/>
    </source>
</evidence>
<dbReference type="FunFam" id="2.40.70.10:FF:000014">
    <property type="entry name" value="Aspartyl protease family protein 1"/>
    <property type="match status" value="1"/>
</dbReference>
<evidence type="ECO:0000256" key="2">
    <source>
        <dbReference type="ARBA" id="ARBA00004609"/>
    </source>
</evidence>
<evidence type="ECO:0000256" key="6">
    <source>
        <dbReference type="ARBA" id="ARBA00022475"/>
    </source>
</evidence>
<evidence type="ECO:0000256" key="11">
    <source>
        <dbReference type="ARBA" id="ARBA00022750"/>
    </source>
</evidence>
<dbReference type="Proteomes" id="UP000325315">
    <property type="component" value="Unassembled WGS sequence"/>
</dbReference>
<keyword evidence="7" id="KW-0336">GPI-anchor</keyword>
<dbReference type="Gene3D" id="2.40.70.10">
    <property type="entry name" value="Acid Proteases"/>
    <property type="match status" value="2"/>
</dbReference>
<evidence type="ECO:0000313" key="24">
    <source>
        <dbReference type="EMBL" id="KAA3474511.1"/>
    </source>
</evidence>
<evidence type="ECO:0000256" key="22">
    <source>
        <dbReference type="SAM" id="Phobius"/>
    </source>
</evidence>
<accession>A0A5B6VYL5</accession>
<keyword evidence="10" id="KW-0732">Signal</keyword>
<evidence type="ECO:0000256" key="7">
    <source>
        <dbReference type="ARBA" id="ARBA00022622"/>
    </source>
</evidence>
<name>A0A5B6VYL5_9ROSI</name>
<feature type="domain" description="Peptidase A1" evidence="23">
    <location>
        <begin position="959"/>
        <end position="1295"/>
    </location>
</feature>
<evidence type="ECO:0000256" key="4">
    <source>
        <dbReference type="ARBA" id="ARBA00007779"/>
    </source>
</evidence>
<dbReference type="Pfam" id="PF14543">
    <property type="entry name" value="TAXi_N"/>
    <property type="match status" value="1"/>
</dbReference>
<dbReference type="InterPro" id="IPR034161">
    <property type="entry name" value="Pepsin-like_plant"/>
</dbReference>
<dbReference type="PROSITE" id="PS51767">
    <property type="entry name" value="PEPTIDASE_A1"/>
    <property type="match status" value="1"/>
</dbReference>
<evidence type="ECO:0000256" key="8">
    <source>
        <dbReference type="ARBA" id="ARBA00022670"/>
    </source>
</evidence>
<sequence>MSETLPPPPSPSSDEDFENDGAWYGNIQYLLNISTIGLLCCVLIFIFLKLRSDHRLIPGPSALFAKLLAVWHATGREIARHCGADAAQFLLIEGGSFAILFSVAFVAVSVLLPVNLYGGTALLDDQFSKTTVSHISKGSGLLWVHFLFVVFVVVIFHYGMSAVEERLKITRFRDGNGNLSDPNSNSTAIFTIMVQGLPKNLGVDKGVVLEYFQYKYPGKVYRVIMPMDLCSLDDLATELVKVRDEITWLIAKIDSRLLPEESEDVNGSEGFLGWIRWLGRKIQRVFDQITGTFGFTDEEKLRKLQELRAELETELAAYKEGHAPGAGVAFVMFKDVYTANKAVQDFRNEKKRRFGKFFSVMELKLQRNQWKVERAPLATDIYWNHLGSTKLSLKLRRVFVNSCLLLMLLFFSSPLAVITAVQSAARIINAEAIDNAQSWLAWVQSSSWLASLVFQFLPNVIIFVSMYIVVPSALSYLSKFERHLTVSSEQRAALLKMVCFFLVNLILLRALVESSLESAILRMGRCYLDGEDCKRIEQYMSASFLSRSCLSSLAFLITSTFLGISYDLLAPIPWIKNKLQKFQKNDMLQLVPENTEEYPLENQNLNNLRRPLMPESLFDSPRMGDIDIPGQDLSVYPISSRTSPIPKQKFDFAQYYAFNLTIFALTLIYSSFAPLVVPVGAVYFGYRYVVDKYNFLFVYRVRGFPAGNDGRLMDTVLSIMRFCLDLFLISMLLFFSVKGDSTKLQAIFTLGLLVIYKLLPSDSDSFQPVLLEGMQNIDSIIDGPIDYERKAEERTMQHLPVKSNLLDSGSETTKFGFGGYEQPLCPKPRRVGPVVPEFLKPLRCTKHSEHNTDGRSGVLNIIAETGHLQAEQATLCTKLSDGRIFTFKMHHLFSEPIKNWSNSTGQLSYWPAKGSFEYYAVLAHRDRLLRGRKLSDINATLSFSDGNSTFRISSLGFLHYTTVQLGTPGVKFMVALDTGSDLFWVPCDCTKCAPTEGTTYASDFELSIYDPKGSSTSKRVTCNSSLCAHRNQCLGTFSSCPYIVSYMSAQTSTSGVLLEDVLHLTTEDGHPELVEAYVTFGCGQVQSGSFLDVAAPNGLFGLGMEKIAVPSILSQEGLTANSFSMCFGHDGIGRISFGDKGSPDQEETPFNLNPPHPTYNVTITQIRVGTAIIVGDITALFDSGTSFTYLVDPTYSNLAENAQDRRRPPDSRIPFEYCYDMSPDANATLIPSMSLKMKGGSDFPVYDPIIVISTQSKLVYCLAVIRSTELNIIGQNLMTGYRVVFDRERFVLGWKKYDCYDVEETNTSEVESYAVSTPPPVSAGIHNYSTPESTSKDIKNTDSGSCVPLRTCHLHISLPVFFGVVSIYMHMAYTA</sequence>
<evidence type="ECO:0000256" key="10">
    <source>
        <dbReference type="ARBA" id="ARBA00022729"/>
    </source>
</evidence>
<dbReference type="InterPro" id="IPR032861">
    <property type="entry name" value="TAXi_N"/>
</dbReference>
<evidence type="ECO:0000256" key="20">
    <source>
        <dbReference type="PIRSR" id="PIRSR601461-1"/>
    </source>
</evidence>
<keyword evidence="18" id="KW-0449">Lipoprotein</keyword>
<dbReference type="SUPFAM" id="SSF50630">
    <property type="entry name" value="Acid proteases"/>
    <property type="match status" value="1"/>
</dbReference>
<dbReference type="GO" id="GO:0005227">
    <property type="term" value="F:calcium-activated cation channel activity"/>
    <property type="evidence" value="ECO:0007669"/>
    <property type="project" value="InterPro"/>
</dbReference>
<evidence type="ECO:0000256" key="21">
    <source>
        <dbReference type="RuleBase" id="RU000454"/>
    </source>
</evidence>
<keyword evidence="19" id="KW-0407">Ion channel</keyword>
<dbReference type="GO" id="GO:0004190">
    <property type="term" value="F:aspartic-type endopeptidase activity"/>
    <property type="evidence" value="ECO:0007669"/>
    <property type="project" value="UniProtKB-KW"/>
</dbReference>
<dbReference type="InterPro" id="IPR001969">
    <property type="entry name" value="Aspartic_peptidase_AS"/>
</dbReference>
<proteinExistence type="inferred from homology"/>
<feature type="transmembrane region" description="Helical" evidence="22">
    <location>
        <begin position="553"/>
        <end position="575"/>
    </location>
</feature>
<evidence type="ECO:0000259" key="23">
    <source>
        <dbReference type="PROSITE" id="PS51767"/>
    </source>
</evidence>
<dbReference type="PROSITE" id="PS00141">
    <property type="entry name" value="ASP_PROTEASE"/>
    <property type="match status" value="2"/>
</dbReference>
<evidence type="ECO:0000256" key="5">
    <source>
        <dbReference type="ARBA" id="ARBA00022448"/>
    </source>
</evidence>
<keyword evidence="17" id="KW-0325">Glycoprotein</keyword>
<comment type="caution">
    <text evidence="24">The sequence shown here is derived from an EMBL/GenBank/DDBJ whole genome shotgun (WGS) entry which is preliminary data.</text>
</comment>
<dbReference type="Pfam" id="PF02714">
    <property type="entry name" value="RSN1_7TM"/>
    <property type="match status" value="2"/>
</dbReference>
<dbReference type="InterPro" id="IPR021109">
    <property type="entry name" value="Peptidase_aspartic_dom_sf"/>
</dbReference>
<dbReference type="PRINTS" id="PR00792">
    <property type="entry name" value="PEPSIN"/>
</dbReference>
<dbReference type="EMBL" id="SMMG02000005">
    <property type="protein sequence ID" value="KAA3474511.1"/>
    <property type="molecule type" value="Genomic_DNA"/>
</dbReference>
<reference evidence="25" key="1">
    <citation type="journal article" date="2019" name="Plant Biotechnol. J.">
        <title>Genome sequencing of the Australian wild diploid species Gossypium australe highlights disease resistance and delayed gland morphogenesis.</title>
        <authorList>
            <person name="Cai Y."/>
            <person name="Cai X."/>
            <person name="Wang Q."/>
            <person name="Wang P."/>
            <person name="Zhang Y."/>
            <person name="Cai C."/>
            <person name="Xu Y."/>
            <person name="Wang K."/>
            <person name="Zhou Z."/>
            <person name="Wang C."/>
            <person name="Geng S."/>
            <person name="Li B."/>
            <person name="Dong Q."/>
            <person name="Hou Y."/>
            <person name="Wang H."/>
            <person name="Ai P."/>
            <person name="Liu Z."/>
            <person name="Yi F."/>
            <person name="Sun M."/>
            <person name="An G."/>
            <person name="Cheng J."/>
            <person name="Zhang Y."/>
            <person name="Shi Q."/>
            <person name="Xie Y."/>
            <person name="Shi X."/>
            <person name="Chang Y."/>
            <person name="Huang F."/>
            <person name="Chen Y."/>
            <person name="Hong S."/>
            <person name="Mi L."/>
            <person name="Sun Q."/>
            <person name="Zhang L."/>
            <person name="Zhou B."/>
            <person name="Peng R."/>
            <person name="Zhang X."/>
            <person name="Liu F."/>
        </authorList>
    </citation>
    <scope>NUCLEOTIDE SEQUENCE [LARGE SCALE GENOMIC DNA]</scope>
    <source>
        <strain evidence="25">cv. PA1801</strain>
    </source>
</reference>
<keyword evidence="8 21" id="KW-0645">Protease</keyword>
<keyword evidence="14 22" id="KW-1133">Transmembrane helix</keyword>
<feature type="transmembrane region" description="Helical" evidence="22">
    <location>
        <begin position="715"/>
        <end position="735"/>
    </location>
</feature>
<evidence type="ECO:0000256" key="12">
    <source>
        <dbReference type="ARBA" id="ARBA00022801"/>
    </source>
</evidence>